<dbReference type="PANTHER" id="PTHR23342">
    <property type="entry name" value="N-ACETYLGLUTAMATE SYNTHASE"/>
    <property type="match status" value="1"/>
</dbReference>
<keyword evidence="9" id="KW-0963">Cytoplasm</keyword>
<dbReference type="HAMAP" id="MF_00082">
    <property type="entry name" value="ArgB"/>
    <property type="match status" value="1"/>
</dbReference>
<dbReference type="PANTHER" id="PTHR23342:SF0">
    <property type="entry name" value="N-ACETYLGLUTAMATE SYNTHASE, MITOCHONDRIAL"/>
    <property type="match status" value="1"/>
</dbReference>
<evidence type="ECO:0000256" key="2">
    <source>
        <dbReference type="ARBA" id="ARBA00022571"/>
    </source>
</evidence>
<dbReference type="EC" id="2.7.2.8" evidence="9"/>
<evidence type="ECO:0000256" key="7">
    <source>
        <dbReference type="ARBA" id="ARBA00022840"/>
    </source>
</evidence>
<comment type="caution">
    <text evidence="11">The sequence shown here is derived from an EMBL/GenBank/DDBJ whole genome shotgun (WGS) entry which is preliminary data.</text>
</comment>
<keyword evidence="2 9" id="KW-0055">Arginine biosynthesis</keyword>
<keyword evidence="6 9" id="KW-0418">Kinase</keyword>
<evidence type="ECO:0000256" key="6">
    <source>
        <dbReference type="ARBA" id="ARBA00022777"/>
    </source>
</evidence>
<evidence type="ECO:0000256" key="3">
    <source>
        <dbReference type="ARBA" id="ARBA00022605"/>
    </source>
</evidence>
<dbReference type="InterPro" id="IPR001057">
    <property type="entry name" value="Glu/AcGlu_kinase"/>
</dbReference>
<evidence type="ECO:0000256" key="8">
    <source>
        <dbReference type="ARBA" id="ARBA00048141"/>
    </source>
</evidence>
<organism evidence="11 12">
    <name type="scientific">Desulfatitalea alkaliphila</name>
    <dbReference type="NCBI Taxonomy" id="2929485"/>
    <lineage>
        <taxon>Bacteria</taxon>
        <taxon>Pseudomonadati</taxon>
        <taxon>Thermodesulfobacteriota</taxon>
        <taxon>Desulfobacteria</taxon>
        <taxon>Desulfobacterales</taxon>
        <taxon>Desulfosarcinaceae</taxon>
        <taxon>Desulfatitalea</taxon>
    </lineage>
</organism>
<comment type="subcellular location">
    <subcellularLocation>
        <location evidence="9">Cytoplasm</location>
    </subcellularLocation>
</comment>
<feature type="site" description="Transition state stabilizer" evidence="9">
    <location>
        <position position="34"/>
    </location>
</feature>
<dbReference type="Proteomes" id="UP001165427">
    <property type="component" value="Unassembled WGS sequence"/>
</dbReference>
<dbReference type="GO" id="GO:0042450">
    <property type="term" value="P:L-arginine biosynthetic process via ornithine"/>
    <property type="evidence" value="ECO:0007669"/>
    <property type="project" value="UniProtKB-UniRule"/>
</dbReference>
<keyword evidence="7 9" id="KW-0067">ATP-binding</keyword>
<evidence type="ECO:0000256" key="5">
    <source>
        <dbReference type="ARBA" id="ARBA00022741"/>
    </source>
</evidence>
<dbReference type="GO" id="GO:0005737">
    <property type="term" value="C:cytoplasm"/>
    <property type="evidence" value="ECO:0007669"/>
    <property type="project" value="UniProtKB-SubCell"/>
</dbReference>
<keyword evidence="5 9" id="KW-0547">Nucleotide-binding</keyword>
<dbReference type="Pfam" id="PF00696">
    <property type="entry name" value="AA_kinase"/>
    <property type="match status" value="1"/>
</dbReference>
<dbReference type="AlphaFoldDB" id="A0AA41R7C2"/>
<sequence>MSVENGVPRASVAEILIEALPYIRRFAGMTVVIKYGGHAMVDEQLKVDFARDVSLLKFIGIHPVVVHGGGPQINQVLDKMGIRPKFVRGMRMTDAPTMDVVEMVLGGKINKSIVAQLNQQGVRAVGLSGKDGGLIQASKMQIVFQEDMAKPPEIIDPGMVGQVTQVHPAIIHTLTKDGFIPIIAPVGVGVEGETYNINADLVASHIAMALNAGRLILMTDVDGVLDEAGRLISSLDADRAREMIASQQITGGMIPKIEYAIEALKGGVKKVPIINGKKRHAILLELFTDQGIGTEVTLR</sequence>
<dbReference type="InterPro" id="IPR037528">
    <property type="entry name" value="ArgB"/>
</dbReference>
<dbReference type="GO" id="GO:0005524">
    <property type="term" value="F:ATP binding"/>
    <property type="evidence" value="ECO:0007669"/>
    <property type="project" value="UniProtKB-UniRule"/>
</dbReference>
<name>A0AA41R7C2_9BACT</name>
<keyword evidence="12" id="KW-1185">Reference proteome</keyword>
<comment type="pathway">
    <text evidence="1 9">Amino-acid biosynthesis; L-arginine biosynthesis; N(2)-acetyl-L-ornithine from L-glutamate: step 2/4.</text>
</comment>
<gene>
    <name evidence="9 11" type="primary">argB</name>
    <name evidence="11" type="ORF">MRX98_18455</name>
</gene>
<dbReference type="PIRSF" id="PIRSF000728">
    <property type="entry name" value="NAGK"/>
    <property type="match status" value="1"/>
</dbReference>
<dbReference type="InterPro" id="IPR004662">
    <property type="entry name" value="AcgluKinase_fam"/>
</dbReference>
<evidence type="ECO:0000313" key="11">
    <source>
        <dbReference type="EMBL" id="MCJ8502565.1"/>
    </source>
</evidence>
<accession>A0AA41R7C2</accession>
<protein>
    <recommendedName>
        <fullName evidence="9">Acetylglutamate kinase</fullName>
        <ecNumber evidence="9">2.7.2.8</ecNumber>
    </recommendedName>
    <alternativeName>
        <fullName evidence="9">N-acetyl-L-glutamate 5-phosphotransferase</fullName>
    </alternativeName>
    <alternativeName>
        <fullName evidence="9">NAG kinase</fullName>
        <shortName evidence="9">NAGK</shortName>
    </alternativeName>
</protein>
<dbReference type="InterPro" id="IPR041727">
    <property type="entry name" value="NAGK-C"/>
</dbReference>
<dbReference type="RefSeq" id="WP_246913529.1">
    <property type="nucleotide sequence ID" value="NZ_JALJRB010000028.1"/>
</dbReference>
<reference evidence="11" key="1">
    <citation type="submission" date="2022-04" db="EMBL/GenBank/DDBJ databases">
        <title>Desulfatitalea alkaliphila sp. nov., a novel anaerobic sulfate-reducing bacterium isolated from terrestrial mud volcano, Taman Peninsula, Russia.</title>
        <authorList>
            <person name="Khomyakova M.A."/>
            <person name="Merkel A.Y."/>
            <person name="Slobodkin A.I."/>
        </authorList>
    </citation>
    <scope>NUCLEOTIDE SEQUENCE</scope>
    <source>
        <strain evidence="11">M08but</strain>
    </source>
</reference>
<dbReference type="Gene3D" id="3.40.1160.10">
    <property type="entry name" value="Acetylglutamate kinase-like"/>
    <property type="match status" value="1"/>
</dbReference>
<evidence type="ECO:0000256" key="1">
    <source>
        <dbReference type="ARBA" id="ARBA00004828"/>
    </source>
</evidence>
<feature type="binding site" evidence="9">
    <location>
        <position position="196"/>
    </location>
    <ligand>
        <name>substrate</name>
    </ligand>
</feature>
<keyword evidence="4 9" id="KW-0808">Transferase</keyword>
<evidence type="ECO:0000313" key="12">
    <source>
        <dbReference type="Proteomes" id="UP001165427"/>
    </source>
</evidence>
<dbReference type="NCBIfam" id="TIGR00761">
    <property type="entry name" value="argB"/>
    <property type="match status" value="1"/>
</dbReference>
<feature type="domain" description="Aspartate/glutamate/uridylate kinase" evidence="10">
    <location>
        <begin position="29"/>
        <end position="275"/>
    </location>
</feature>
<evidence type="ECO:0000256" key="4">
    <source>
        <dbReference type="ARBA" id="ARBA00022679"/>
    </source>
</evidence>
<dbReference type="InterPro" id="IPR036393">
    <property type="entry name" value="AceGlu_kinase-like_sf"/>
</dbReference>
<comment type="function">
    <text evidence="9">Catalyzes the ATP-dependent phosphorylation of N-acetyl-L-glutamate.</text>
</comment>
<dbReference type="FunFam" id="3.40.1160.10:FF:000004">
    <property type="entry name" value="Acetylglutamate kinase"/>
    <property type="match status" value="1"/>
</dbReference>
<dbReference type="EMBL" id="JALJRB010000028">
    <property type="protein sequence ID" value="MCJ8502565.1"/>
    <property type="molecule type" value="Genomic_DNA"/>
</dbReference>
<evidence type="ECO:0000256" key="9">
    <source>
        <dbReference type="HAMAP-Rule" id="MF_00082"/>
    </source>
</evidence>
<proteinExistence type="inferred from homology"/>
<feature type="binding site" evidence="9">
    <location>
        <position position="91"/>
    </location>
    <ligand>
        <name>substrate</name>
    </ligand>
</feature>
<feature type="site" description="Transition state stabilizer" evidence="9">
    <location>
        <position position="256"/>
    </location>
</feature>
<dbReference type="InterPro" id="IPR001048">
    <property type="entry name" value="Asp/Glu/Uridylate_kinase"/>
</dbReference>
<dbReference type="CDD" id="cd04250">
    <property type="entry name" value="AAK_NAGK-C"/>
    <property type="match status" value="1"/>
</dbReference>
<feature type="binding site" evidence="9">
    <location>
        <begin position="69"/>
        <end position="70"/>
    </location>
    <ligand>
        <name>substrate</name>
    </ligand>
</feature>
<dbReference type="PRINTS" id="PR00474">
    <property type="entry name" value="GLU5KINASE"/>
</dbReference>
<comment type="similarity">
    <text evidence="9">Belongs to the acetylglutamate kinase family. ArgB subfamily.</text>
</comment>
<evidence type="ECO:0000259" key="10">
    <source>
        <dbReference type="Pfam" id="PF00696"/>
    </source>
</evidence>
<keyword evidence="3 9" id="KW-0028">Amino-acid biosynthesis</keyword>
<dbReference type="SUPFAM" id="SSF53633">
    <property type="entry name" value="Carbamate kinase-like"/>
    <property type="match status" value="1"/>
</dbReference>
<comment type="catalytic activity">
    <reaction evidence="8 9">
        <text>N-acetyl-L-glutamate + ATP = N-acetyl-L-glutamyl 5-phosphate + ADP</text>
        <dbReference type="Rhea" id="RHEA:14629"/>
        <dbReference type="ChEBI" id="CHEBI:30616"/>
        <dbReference type="ChEBI" id="CHEBI:44337"/>
        <dbReference type="ChEBI" id="CHEBI:57936"/>
        <dbReference type="ChEBI" id="CHEBI:456216"/>
        <dbReference type="EC" id="2.7.2.8"/>
    </reaction>
</comment>
<dbReference type="GO" id="GO:0003991">
    <property type="term" value="F:acetylglutamate kinase activity"/>
    <property type="evidence" value="ECO:0007669"/>
    <property type="project" value="UniProtKB-UniRule"/>
</dbReference>